<dbReference type="OrthoDB" id="205035at2759"/>
<name>A0A0G4EA03_VITBC</name>
<protein>
    <recommendedName>
        <fullName evidence="3">Class I SAM-dependent methyltransferase</fullName>
    </recommendedName>
</protein>
<keyword evidence="2" id="KW-1185">Reference proteome</keyword>
<dbReference type="EMBL" id="CDMY01000104">
    <property type="protein sequence ID" value="CEL92760.1"/>
    <property type="molecule type" value="Genomic_DNA"/>
</dbReference>
<reference evidence="1 2" key="1">
    <citation type="submission" date="2014-11" db="EMBL/GenBank/DDBJ databases">
        <authorList>
            <person name="Zhu J."/>
            <person name="Qi W."/>
            <person name="Song R."/>
        </authorList>
    </citation>
    <scope>NUCLEOTIDE SEQUENCE [LARGE SCALE GENOMIC DNA]</scope>
</reference>
<evidence type="ECO:0000313" key="2">
    <source>
        <dbReference type="Proteomes" id="UP000041254"/>
    </source>
</evidence>
<accession>A0A0G4EA03</accession>
<gene>
    <name evidence="1" type="ORF">Vbra_1970</name>
</gene>
<dbReference type="InParanoid" id="A0A0G4EA03"/>
<proteinExistence type="predicted"/>
<sequence>MIAEIRRNPPMKAMMPPAELEFLEKTLQTLHSGQVALEWGSGGSTFFIASRVNVLYSIENQPRWCDDMERKYADAMNTLRAAGRLVYLCANRYAPTAQFGYPADSPENALKYFLASYIEVMDTVAALAKVTHYDFVLVDGRYRLACLMHALKYIDADTKVLIHDFERFKEDILTHLPNTYELVGESPSEGQRLGLLRKKGGATFESEEVQKYYAKMILSPGP</sequence>
<dbReference type="VEuPathDB" id="CryptoDB:Vbra_1970"/>
<evidence type="ECO:0000313" key="1">
    <source>
        <dbReference type="EMBL" id="CEL92760.1"/>
    </source>
</evidence>
<dbReference type="Proteomes" id="UP000041254">
    <property type="component" value="Unassembled WGS sequence"/>
</dbReference>
<dbReference type="AlphaFoldDB" id="A0A0G4EA03"/>
<evidence type="ECO:0008006" key="3">
    <source>
        <dbReference type="Google" id="ProtNLM"/>
    </source>
</evidence>
<dbReference type="InterPro" id="IPR029063">
    <property type="entry name" value="SAM-dependent_MTases_sf"/>
</dbReference>
<dbReference type="Gene3D" id="3.40.50.150">
    <property type="entry name" value="Vaccinia Virus protein VP39"/>
    <property type="match status" value="1"/>
</dbReference>
<dbReference type="PhylomeDB" id="A0A0G4EA03"/>
<organism evidence="1 2">
    <name type="scientific">Vitrella brassicaformis (strain CCMP3155)</name>
    <dbReference type="NCBI Taxonomy" id="1169540"/>
    <lineage>
        <taxon>Eukaryota</taxon>
        <taxon>Sar</taxon>
        <taxon>Alveolata</taxon>
        <taxon>Colpodellida</taxon>
        <taxon>Vitrellaceae</taxon>
        <taxon>Vitrella</taxon>
    </lineage>
</organism>